<dbReference type="Pfam" id="PF02114">
    <property type="entry name" value="Phosducin"/>
    <property type="match status" value="1"/>
</dbReference>
<keyword evidence="4" id="KW-1185">Reference proteome</keyword>
<dbReference type="CDD" id="cd02989">
    <property type="entry name" value="Phd_like_TxnDC9"/>
    <property type="match status" value="1"/>
</dbReference>
<reference evidence="3 4" key="2">
    <citation type="journal article" date="2019" name="G3 (Bethesda)">
        <title>Hybrid Assembly of the Genome of the Entomopathogenic Nematode Steinernema carpocapsae Identifies the X-Chromosome.</title>
        <authorList>
            <person name="Serra L."/>
            <person name="Macchietto M."/>
            <person name="Macias-Munoz A."/>
            <person name="McGill C.J."/>
            <person name="Rodriguez I.M."/>
            <person name="Rodriguez B."/>
            <person name="Murad R."/>
            <person name="Mortazavi A."/>
        </authorList>
    </citation>
    <scope>NUCLEOTIDE SEQUENCE [LARGE SCALE GENOMIC DNA]</scope>
    <source>
        <strain evidence="3 4">ALL</strain>
    </source>
</reference>
<comment type="similarity">
    <text evidence="1">Belongs to the phosducin family.</text>
</comment>
<dbReference type="Gene3D" id="3.40.30.10">
    <property type="entry name" value="Glutaredoxin"/>
    <property type="match status" value="1"/>
</dbReference>
<evidence type="ECO:0000313" key="3">
    <source>
        <dbReference type="EMBL" id="TKR78016.1"/>
    </source>
</evidence>
<dbReference type="OrthoDB" id="10257948at2759"/>
<dbReference type="EMBL" id="AZBU02000005">
    <property type="protein sequence ID" value="TKR78016.1"/>
    <property type="molecule type" value="Genomic_DNA"/>
</dbReference>
<name>A0A4U5N600_STECR</name>
<evidence type="ECO:0000259" key="2">
    <source>
        <dbReference type="Pfam" id="PF02114"/>
    </source>
</evidence>
<gene>
    <name evidence="3" type="ORF">L596_018890</name>
</gene>
<sequence>MENIIAEQLMKAATLVEERLDQEITDMAKLDEDGIEDLRRKRLDEMKKKQVQRQEMLNNGHGKYEELPDERAFFEATKKSDRVVCHFYQESEMRCKIVHKHLQKLASKYMSTRFIYVNADKLKFLITRLNIRIIPTIGVIINQKTSDYIRVFEELGKDDFKTEVLEARLGRSGVIDYEGVNPVTGMRGGNLRKGAAQGVKKVIRGPAKMRNDDDSDASDDW</sequence>
<dbReference type="SUPFAM" id="SSF52833">
    <property type="entry name" value="Thioredoxin-like"/>
    <property type="match status" value="1"/>
</dbReference>
<accession>A0A4U5N600</accession>
<dbReference type="AlphaFoldDB" id="A0A4U5N600"/>
<dbReference type="PANTHER" id="PTHR21148">
    <property type="entry name" value="THIOREDOXIN DOMAIN-CONTAINING PROTEIN 9"/>
    <property type="match status" value="1"/>
</dbReference>
<evidence type="ECO:0000313" key="4">
    <source>
        <dbReference type="Proteomes" id="UP000298663"/>
    </source>
</evidence>
<reference evidence="3 4" key="1">
    <citation type="journal article" date="2015" name="Genome Biol.">
        <title>Comparative genomics of Steinernema reveals deeply conserved gene regulatory networks.</title>
        <authorList>
            <person name="Dillman A.R."/>
            <person name="Macchietto M."/>
            <person name="Porter C.F."/>
            <person name="Rogers A."/>
            <person name="Williams B."/>
            <person name="Antoshechkin I."/>
            <person name="Lee M.M."/>
            <person name="Goodwin Z."/>
            <person name="Lu X."/>
            <person name="Lewis E.E."/>
            <person name="Goodrich-Blair H."/>
            <person name="Stock S.P."/>
            <person name="Adams B.J."/>
            <person name="Sternberg P.W."/>
            <person name="Mortazavi A."/>
        </authorList>
    </citation>
    <scope>NUCLEOTIDE SEQUENCE [LARGE SCALE GENOMIC DNA]</scope>
    <source>
        <strain evidence="3 4">ALL</strain>
    </source>
</reference>
<dbReference type="Proteomes" id="UP000298663">
    <property type="component" value="Unassembled WGS sequence"/>
</dbReference>
<dbReference type="InterPro" id="IPR036249">
    <property type="entry name" value="Thioredoxin-like_sf"/>
</dbReference>
<evidence type="ECO:0000256" key="1">
    <source>
        <dbReference type="ARBA" id="ARBA00009686"/>
    </source>
</evidence>
<comment type="caution">
    <text evidence="3">The sequence shown here is derived from an EMBL/GenBank/DDBJ whole genome shotgun (WGS) entry which is preliminary data.</text>
</comment>
<feature type="domain" description="Phosducin" evidence="2">
    <location>
        <begin position="22"/>
        <end position="175"/>
    </location>
</feature>
<proteinExistence type="inferred from homology"/>
<organism evidence="3 4">
    <name type="scientific">Steinernema carpocapsae</name>
    <name type="common">Entomopathogenic nematode</name>
    <dbReference type="NCBI Taxonomy" id="34508"/>
    <lineage>
        <taxon>Eukaryota</taxon>
        <taxon>Metazoa</taxon>
        <taxon>Ecdysozoa</taxon>
        <taxon>Nematoda</taxon>
        <taxon>Chromadorea</taxon>
        <taxon>Rhabditida</taxon>
        <taxon>Tylenchina</taxon>
        <taxon>Panagrolaimomorpha</taxon>
        <taxon>Strongyloidoidea</taxon>
        <taxon>Steinernematidae</taxon>
        <taxon>Steinernema</taxon>
    </lineage>
</organism>
<dbReference type="STRING" id="34508.A0A4U5N600"/>
<protein>
    <recommendedName>
        <fullName evidence="2">Phosducin domain-containing protein</fullName>
    </recommendedName>
</protein>
<dbReference type="InterPro" id="IPR024253">
    <property type="entry name" value="Phosducin_thioredoxin-like_dom"/>
</dbReference>